<dbReference type="Proteomes" id="UP001596020">
    <property type="component" value="Unassembled WGS sequence"/>
</dbReference>
<sequence length="357" mass="39878">MTKTNIPIGAEALPFDADRYSDLRTKVEAANKICVLGHIGPDGDAVGSCTGFVGTLRNAYPDKEINIILPNPAPRILDGLYLIDEIYIYDQNHTINVDAEKLILDADLIFCLDFQSPERVGQKLSTVLIDSKAPKILIDHHLYPNLDFFCLSFSFPGSSSTAELVFNLIHAVGWQKYITPEIAKSILCGIITDTGCFSYQSEKSTVFEVAGRLLDYGADKEALIHEIYHRNTMSQVKLKGYVMGEKLTFVPEIGLAYFILTKEEMVRFGVKDDETEGFVNEPLNIEGIHYSFFIRQRDNLLKISFRSQGDYPVNEVATKLFGGGGHKNAAGAEYHDVSNPEIPAKMIIDEFKKIHNK</sequence>
<protein>
    <submittedName>
        <fullName evidence="3">Bifunctional oligoribonuclease/PAP phosphatase NrnA</fullName>
        <ecNumber evidence="3">3.1.3.7</ecNumber>
    </submittedName>
</protein>
<gene>
    <name evidence="3" type="ORF">ACFO3G_01640</name>
</gene>
<dbReference type="InterPro" id="IPR001667">
    <property type="entry name" value="DDH_dom"/>
</dbReference>
<accession>A0ABV9K6P1</accession>
<dbReference type="SUPFAM" id="SSF64182">
    <property type="entry name" value="DHH phosphoesterases"/>
    <property type="match status" value="1"/>
</dbReference>
<dbReference type="Pfam" id="PF02272">
    <property type="entry name" value="DHHA1"/>
    <property type="match status" value="1"/>
</dbReference>
<dbReference type="InterPro" id="IPR051319">
    <property type="entry name" value="Oligoribo/pAp-PDE_c-di-AMP_PDE"/>
</dbReference>
<feature type="domain" description="DDH" evidence="1">
    <location>
        <begin position="32"/>
        <end position="190"/>
    </location>
</feature>
<name>A0ABV9K6P1_9PORP</name>
<dbReference type="Gene3D" id="3.90.1640.10">
    <property type="entry name" value="inorganic pyrophosphatase (n-terminal core)"/>
    <property type="match status" value="1"/>
</dbReference>
<organism evidence="3 4">
    <name type="scientific">Falsiporphyromonas endometrii</name>
    <dbReference type="NCBI Taxonomy" id="1387297"/>
    <lineage>
        <taxon>Bacteria</taxon>
        <taxon>Pseudomonadati</taxon>
        <taxon>Bacteroidota</taxon>
        <taxon>Bacteroidia</taxon>
        <taxon>Bacteroidales</taxon>
        <taxon>Porphyromonadaceae</taxon>
        <taxon>Falsiporphyromonas</taxon>
    </lineage>
</organism>
<evidence type="ECO:0000259" key="1">
    <source>
        <dbReference type="Pfam" id="PF01368"/>
    </source>
</evidence>
<feature type="domain" description="DHHA1" evidence="2">
    <location>
        <begin position="267"/>
        <end position="338"/>
    </location>
</feature>
<evidence type="ECO:0000259" key="2">
    <source>
        <dbReference type="Pfam" id="PF02272"/>
    </source>
</evidence>
<dbReference type="RefSeq" id="WP_380077353.1">
    <property type="nucleotide sequence ID" value="NZ_JBHSGO010000033.1"/>
</dbReference>
<proteinExistence type="predicted"/>
<dbReference type="EMBL" id="JBHSGO010000033">
    <property type="protein sequence ID" value="MFC4665326.1"/>
    <property type="molecule type" value="Genomic_DNA"/>
</dbReference>
<keyword evidence="3" id="KW-0378">Hydrolase</keyword>
<dbReference type="GO" id="GO:0008441">
    <property type="term" value="F:3'(2'),5'-bisphosphate nucleotidase activity"/>
    <property type="evidence" value="ECO:0007669"/>
    <property type="project" value="UniProtKB-EC"/>
</dbReference>
<dbReference type="EC" id="3.1.3.7" evidence="3"/>
<dbReference type="PANTHER" id="PTHR47618">
    <property type="entry name" value="BIFUNCTIONAL OLIGORIBONUCLEASE AND PAP PHOSPHATASE NRNA"/>
    <property type="match status" value="1"/>
</dbReference>
<dbReference type="Pfam" id="PF01368">
    <property type="entry name" value="DHH"/>
    <property type="match status" value="1"/>
</dbReference>
<dbReference type="PANTHER" id="PTHR47618:SF1">
    <property type="entry name" value="BIFUNCTIONAL OLIGORIBONUCLEASE AND PAP PHOSPHATASE NRNA"/>
    <property type="match status" value="1"/>
</dbReference>
<evidence type="ECO:0000313" key="3">
    <source>
        <dbReference type="EMBL" id="MFC4665326.1"/>
    </source>
</evidence>
<dbReference type="InterPro" id="IPR038763">
    <property type="entry name" value="DHH_sf"/>
</dbReference>
<comment type="caution">
    <text evidence="3">The sequence shown here is derived from an EMBL/GenBank/DDBJ whole genome shotgun (WGS) entry which is preliminary data.</text>
</comment>
<keyword evidence="4" id="KW-1185">Reference proteome</keyword>
<dbReference type="Gene3D" id="3.10.310.30">
    <property type="match status" value="1"/>
</dbReference>
<evidence type="ECO:0000313" key="4">
    <source>
        <dbReference type="Proteomes" id="UP001596020"/>
    </source>
</evidence>
<dbReference type="InterPro" id="IPR003156">
    <property type="entry name" value="DHHA1_dom"/>
</dbReference>
<reference evidence="4" key="1">
    <citation type="journal article" date="2019" name="Int. J. Syst. Evol. Microbiol.">
        <title>The Global Catalogue of Microorganisms (GCM) 10K type strain sequencing project: providing services to taxonomists for standard genome sequencing and annotation.</title>
        <authorList>
            <consortium name="The Broad Institute Genomics Platform"/>
            <consortium name="The Broad Institute Genome Sequencing Center for Infectious Disease"/>
            <person name="Wu L."/>
            <person name="Ma J."/>
        </authorList>
    </citation>
    <scope>NUCLEOTIDE SEQUENCE [LARGE SCALE GENOMIC DNA]</scope>
    <source>
        <strain evidence="4">CGMCC 4.7357</strain>
    </source>
</reference>